<evidence type="ECO:0000256" key="6">
    <source>
        <dbReference type="SAM" id="MobiDB-lite"/>
    </source>
</evidence>
<evidence type="ECO:0000256" key="4">
    <source>
        <dbReference type="ARBA" id="ARBA00022737"/>
    </source>
</evidence>
<sequence length="626" mass="69005">MQPPICTEMPTLTKTKRVAAKEIESSSDEEEFNGFNNPETEDAESERDEEEEELERLVFGDAAGFRQRIKAFKTAEEEARGKELVVKDTDVDSGPGLETVQDADLYFIDTEPTALQGQAISAALEDDEDEAGGDAPAWSDSDDERISVSLAARPQLRKLRRTEAEDVISGKEYSRRLRKQFQILNPVPEWVQTATTGRPIKKRRTSGGSETSESSSDEDMDLDGEVLTQQPLARLLQDADTITRGATTVNGEPRKRKFRPEVIDIQRMKDIVTSGPSATTCLEIHPKLPLLLSSGPSSTLSLHHLQPTPPNPNPLLTTLHIKHTPLTTTLFHPSPLDPRIFLGARRRYFHVWNLQTGQVEKISRVYGHQEEQRSMETFKISPDGGHIAIQGSARKGGGILNIIDANTLQWVAQARVESTGGIADFTWWADSKGLVIAGKNGEMTEWELENRIALARWKDDGAVGTTTIALGGKSDKSLGGWRYISVGSSSGIVNVYDRKPWRLLPPSSASTTPSLGKKIQPKTTIPNNPKPLRVLDQLVTPISHLEFSPCGQIMVMASRWKADALRLVHLPSCAVYRNWPTAKTPFGRVTSVSFGEVAVDEKGAEGDLILLVGNEKGAIRGWELRA</sequence>
<evidence type="ECO:0000256" key="2">
    <source>
        <dbReference type="ARBA" id="ARBA00022552"/>
    </source>
</evidence>
<comment type="caution">
    <text evidence="7">The sequence shown here is derived from an EMBL/GenBank/DDBJ whole genome shotgun (WGS) entry which is preliminary data.</text>
</comment>
<dbReference type="InterPro" id="IPR015943">
    <property type="entry name" value="WD40/YVTN_repeat-like_dom_sf"/>
</dbReference>
<keyword evidence="2" id="KW-0698">rRNA processing</keyword>
<dbReference type="FunFam" id="2.130.10.10:FF:000549">
    <property type="entry name" value="Small nucleolar ribonucleoprotein complex subunit"/>
    <property type="match status" value="1"/>
</dbReference>
<feature type="region of interest" description="Disordered" evidence="6">
    <location>
        <begin position="1"/>
        <end position="53"/>
    </location>
</feature>
<evidence type="ECO:0008006" key="9">
    <source>
        <dbReference type="Google" id="ProtNLM"/>
    </source>
</evidence>
<evidence type="ECO:0000313" key="7">
    <source>
        <dbReference type="EMBL" id="KAE9964323.1"/>
    </source>
</evidence>
<evidence type="ECO:0000256" key="5">
    <source>
        <dbReference type="ARBA" id="ARBA00023242"/>
    </source>
</evidence>
<dbReference type="AlphaFoldDB" id="A0A8H3U7J8"/>
<keyword evidence="4" id="KW-0677">Repeat</keyword>
<feature type="region of interest" description="Disordered" evidence="6">
    <location>
        <begin position="125"/>
        <end position="144"/>
    </location>
</feature>
<dbReference type="PANTHER" id="PTHR18359">
    <property type="entry name" value="WD-REPEAT PROTEIN-RELATED"/>
    <property type="match status" value="1"/>
</dbReference>
<dbReference type="Proteomes" id="UP000433883">
    <property type="component" value="Unassembled WGS sequence"/>
</dbReference>
<proteinExistence type="predicted"/>
<dbReference type="EMBL" id="WNWQ01000716">
    <property type="protein sequence ID" value="KAE9964323.1"/>
    <property type="molecule type" value="Genomic_DNA"/>
</dbReference>
<name>A0A8H3U7J8_VENIN</name>
<evidence type="ECO:0000256" key="1">
    <source>
        <dbReference type="ARBA" id="ARBA00004604"/>
    </source>
</evidence>
<feature type="compositionally biased region" description="Acidic residues" evidence="6">
    <location>
        <begin position="39"/>
        <end position="53"/>
    </location>
</feature>
<feature type="region of interest" description="Disordered" evidence="6">
    <location>
        <begin position="194"/>
        <end position="222"/>
    </location>
</feature>
<dbReference type="GO" id="GO:0006364">
    <property type="term" value="P:rRNA processing"/>
    <property type="evidence" value="ECO:0007669"/>
    <property type="project" value="UniProtKB-KW"/>
</dbReference>
<keyword evidence="3" id="KW-0853">WD repeat</keyword>
<accession>A0A8H3U7J8</accession>
<gene>
    <name evidence="7" type="ORF">BLS_008453</name>
</gene>
<dbReference type="OrthoDB" id="1935146at2759"/>
<dbReference type="InterPro" id="IPR045161">
    <property type="entry name" value="Utp18"/>
</dbReference>
<reference evidence="7 8" key="1">
    <citation type="submission" date="2019-11" db="EMBL/GenBank/DDBJ databases">
        <title>Venturia inaequalis Genome Resource.</title>
        <authorList>
            <person name="Lichtner F.J."/>
        </authorList>
    </citation>
    <scope>NUCLEOTIDE SEQUENCE [LARGE SCALE GENOMIC DNA]</scope>
    <source>
        <strain evidence="7">Bline_iso_100314</strain>
    </source>
</reference>
<dbReference type="GO" id="GO:0034388">
    <property type="term" value="C:Pwp2p-containing subcomplex of 90S preribosome"/>
    <property type="evidence" value="ECO:0007669"/>
    <property type="project" value="TreeGrafter"/>
</dbReference>
<dbReference type="GO" id="GO:0032040">
    <property type="term" value="C:small-subunit processome"/>
    <property type="evidence" value="ECO:0007669"/>
    <property type="project" value="TreeGrafter"/>
</dbReference>
<dbReference type="Gene3D" id="2.130.10.10">
    <property type="entry name" value="YVTN repeat-like/Quinoprotein amine dehydrogenase"/>
    <property type="match status" value="1"/>
</dbReference>
<keyword evidence="5" id="KW-0539">Nucleus</keyword>
<dbReference type="SUPFAM" id="SSF50978">
    <property type="entry name" value="WD40 repeat-like"/>
    <property type="match status" value="1"/>
</dbReference>
<protein>
    <recommendedName>
        <fullName evidence="9">WD40 repeat-like protein</fullName>
    </recommendedName>
</protein>
<evidence type="ECO:0000313" key="8">
    <source>
        <dbReference type="Proteomes" id="UP000433883"/>
    </source>
</evidence>
<organism evidence="7 8">
    <name type="scientific">Venturia inaequalis</name>
    <name type="common">Apple scab fungus</name>
    <dbReference type="NCBI Taxonomy" id="5025"/>
    <lineage>
        <taxon>Eukaryota</taxon>
        <taxon>Fungi</taxon>
        <taxon>Dikarya</taxon>
        <taxon>Ascomycota</taxon>
        <taxon>Pezizomycotina</taxon>
        <taxon>Dothideomycetes</taxon>
        <taxon>Pleosporomycetidae</taxon>
        <taxon>Venturiales</taxon>
        <taxon>Venturiaceae</taxon>
        <taxon>Venturia</taxon>
    </lineage>
</organism>
<evidence type="ECO:0000256" key="3">
    <source>
        <dbReference type="ARBA" id="ARBA00022574"/>
    </source>
</evidence>
<dbReference type="InterPro" id="IPR036322">
    <property type="entry name" value="WD40_repeat_dom_sf"/>
</dbReference>
<comment type="subcellular location">
    <subcellularLocation>
        <location evidence="1">Nucleus</location>
        <location evidence="1">Nucleolus</location>
    </subcellularLocation>
</comment>
<dbReference type="PANTHER" id="PTHR18359:SF0">
    <property type="entry name" value="U3 SMALL NUCLEOLAR RNA-ASSOCIATED PROTEIN 18 HOMOLOG"/>
    <property type="match status" value="1"/>
</dbReference>